<organism evidence="1 2">
    <name type="scientific">Caenorhabditis japonica</name>
    <dbReference type="NCBI Taxonomy" id="281687"/>
    <lineage>
        <taxon>Eukaryota</taxon>
        <taxon>Metazoa</taxon>
        <taxon>Ecdysozoa</taxon>
        <taxon>Nematoda</taxon>
        <taxon>Chromadorea</taxon>
        <taxon>Rhabditida</taxon>
        <taxon>Rhabditina</taxon>
        <taxon>Rhabditomorpha</taxon>
        <taxon>Rhabditoidea</taxon>
        <taxon>Rhabditidae</taxon>
        <taxon>Peloderinae</taxon>
        <taxon>Caenorhabditis</taxon>
    </lineage>
</organism>
<sequence>MVHKFALCHIGISASGHDAKEEPLRSVHSPEKLQYRWFAQHDVLLLCTVRPGLPLVWVSKRSGQTTPSFPVMFCTAI</sequence>
<name>A0A8R1ELG3_CAEJA</name>
<proteinExistence type="predicted"/>
<evidence type="ECO:0000313" key="2">
    <source>
        <dbReference type="Proteomes" id="UP000005237"/>
    </source>
</evidence>
<dbReference type="Proteomes" id="UP000005237">
    <property type="component" value="Unassembled WGS sequence"/>
</dbReference>
<dbReference type="EnsemblMetazoa" id="CJA36071.1">
    <property type="protein sequence ID" value="CJA36071.1"/>
    <property type="gene ID" value="WBGene00211918"/>
</dbReference>
<protein>
    <submittedName>
        <fullName evidence="1">Uncharacterized protein</fullName>
    </submittedName>
</protein>
<reference evidence="1" key="2">
    <citation type="submission" date="2022-06" db="UniProtKB">
        <authorList>
            <consortium name="EnsemblMetazoa"/>
        </authorList>
    </citation>
    <scope>IDENTIFICATION</scope>
    <source>
        <strain evidence="1">DF5081</strain>
    </source>
</reference>
<dbReference type="AlphaFoldDB" id="A0A8R1ELG3"/>
<accession>A0A8R1ELG3</accession>
<evidence type="ECO:0000313" key="1">
    <source>
        <dbReference type="EnsemblMetazoa" id="CJA36071.1"/>
    </source>
</evidence>
<reference evidence="2" key="1">
    <citation type="submission" date="2010-08" db="EMBL/GenBank/DDBJ databases">
        <authorList>
            <consortium name="Caenorhabditis japonica Sequencing Consortium"/>
            <person name="Wilson R.K."/>
        </authorList>
    </citation>
    <scope>NUCLEOTIDE SEQUENCE [LARGE SCALE GENOMIC DNA]</scope>
    <source>
        <strain evidence="2">DF5081</strain>
    </source>
</reference>
<keyword evidence="2" id="KW-1185">Reference proteome</keyword>